<dbReference type="Proteomes" id="UP000321797">
    <property type="component" value="Unassembled WGS sequence"/>
</dbReference>
<comment type="caution">
    <text evidence="16">The sequence shown here is derived from an EMBL/GenBank/DDBJ whole genome shotgun (WGS) entry which is preliminary data.</text>
</comment>
<comment type="cofactor">
    <cofactor evidence="2">
        <name>thiamine diphosphate</name>
        <dbReference type="ChEBI" id="CHEBI:58937"/>
    </cofactor>
</comment>
<sequence>MNQPTVAAYAVSRIAQLGIDRVFGVPGDYAFPIDDAVEAAPNVQWVACANELNAAYAADGYARIRGAAMLSTTYGVGELSALNGVMGSRAHRLPVFHLVGMPSQRTQHLGLITHHNVGDTRYDRFQALSGAAACVTAELNPDNCIEELERVIREALRQSMPAYIVISDVHGRMPVIGNPEQGVPLAQIKRQRSDPRELTAAVAAIMAKLTAATDPVALVTTITSRYGVADKATELIAKANLPVAITAFDKGVIDESLPQFIGQYGAAASMPPTVSEAVLQADLILDVGGLVLAELNTGFWSDAIDKGRAVCIHENWVRSGSSVFLNVAIDDVLDALIAEVSPRAGDIAEAMAPLPLVGAGDEPTCSANFYPRLQRKLAPGDTLVIETGTAMTHLNAMRLPAGVGAEGQGLWGSIGWATPAALGIALAKTSGRTWLVTGDGAHQLTLNELAVMGRYGIAPVIFVLNNGLYGIEDAISGQGHDYDELAPVKYHLLPAAFGCRGWLTSRVSTVAELERALEALDSHDGAAYIEVMIPHEESQPLPADLIDRGYKLATPPSQ</sequence>
<keyword evidence="7" id="KW-0210">Decarboxylase</keyword>
<dbReference type="InterPro" id="IPR047213">
    <property type="entry name" value="TPP_PYR_PDC_IPDC-like"/>
</dbReference>
<dbReference type="InterPro" id="IPR011766">
    <property type="entry name" value="TPP_enzyme_TPP-bd"/>
</dbReference>
<dbReference type="PIRSF" id="PIRSF036565">
    <property type="entry name" value="Pyruvt_ip_decrb"/>
    <property type="match status" value="1"/>
</dbReference>
<evidence type="ECO:0000259" key="13">
    <source>
        <dbReference type="Pfam" id="PF00205"/>
    </source>
</evidence>
<dbReference type="InterPro" id="IPR047214">
    <property type="entry name" value="TPP_PDC_IPDC"/>
</dbReference>
<keyword evidence="9 12" id="KW-0786">Thiamine pyrophosphate</keyword>
<keyword evidence="10" id="KW-0456">Lyase</keyword>
<evidence type="ECO:0000313" key="17">
    <source>
        <dbReference type="Proteomes" id="UP000321797"/>
    </source>
</evidence>
<dbReference type="Pfam" id="PF02775">
    <property type="entry name" value="TPP_enzyme_C"/>
    <property type="match status" value="1"/>
</dbReference>
<dbReference type="InterPro" id="IPR012110">
    <property type="entry name" value="PDC/IPDC-like"/>
</dbReference>
<dbReference type="InterPro" id="IPR012001">
    <property type="entry name" value="Thiamin_PyroP_enz_TPP-bd_dom"/>
</dbReference>
<dbReference type="SUPFAM" id="SSF52518">
    <property type="entry name" value="Thiamin diphosphate-binding fold (THDP-binding)"/>
    <property type="match status" value="2"/>
</dbReference>
<protein>
    <recommendedName>
        <fullName evidence="5">Alpha-keto-acid decarboxylase</fullName>
    </recommendedName>
</protein>
<evidence type="ECO:0000256" key="1">
    <source>
        <dbReference type="ARBA" id="ARBA00001920"/>
    </source>
</evidence>
<comment type="function">
    <text evidence="3">Decarboxylates branched-chain and aromatic alpha-keto acids to aldehydes.</text>
</comment>
<dbReference type="EMBL" id="SSGD01000014">
    <property type="protein sequence ID" value="TXI59461.1"/>
    <property type="molecule type" value="Genomic_DNA"/>
</dbReference>
<evidence type="ECO:0000256" key="4">
    <source>
        <dbReference type="ARBA" id="ARBA00007812"/>
    </source>
</evidence>
<dbReference type="GO" id="GO:0004737">
    <property type="term" value="F:pyruvate decarboxylase activity"/>
    <property type="evidence" value="ECO:0007669"/>
    <property type="project" value="TreeGrafter"/>
</dbReference>
<evidence type="ECO:0000259" key="14">
    <source>
        <dbReference type="Pfam" id="PF02775"/>
    </source>
</evidence>
<evidence type="ECO:0000256" key="9">
    <source>
        <dbReference type="ARBA" id="ARBA00023052"/>
    </source>
</evidence>
<dbReference type="Gene3D" id="3.40.50.970">
    <property type="match status" value="2"/>
</dbReference>
<comment type="cofactor">
    <cofactor evidence="11">
        <name>Mg(2+)</name>
        <dbReference type="ChEBI" id="CHEBI:18420"/>
    </cofactor>
    <text evidence="11">Binds 1 Mg(2+) per subunit.</text>
</comment>
<feature type="binding site" evidence="11">
    <location>
        <position position="466"/>
    </location>
    <ligand>
        <name>Mg(2+)</name>
        <dbReference type="ChEBI" id="CHEBI:18420"/>
    </ligand>
</feature>
<dbReference type="PANTHER" id="PTHR43452:SF30">
    <property type="entry name" value="PYRUVATE DECARBOXYLASE ISOZYME 1-RELATED"/>
    <property type="match status" value="1"/>
</dbReference>
<dbReference type="GO" id="GO:0000287">
    <property type="term" value="F:magnesium ion binding"/>
    <property type="evidence" value="ECO:0007669"/>
    <property type="project" value="InterPro"/>
</dbReference>
<evidence type="ECO:0000256" key="7">
    <source>
        <dbReference type="ARBA" id="ARBA00022793"/>
    </source>
</evidence>
<dbReference type="Gene3D" id="3.40.50.1220">
    <property type="entry name" value="TPP-binding domain"/>
    <property type="match status" value="1"/>
</dbReference>
<organism evidence="16 17">
    <name type="scientific">Mycolicibacter arupensis</name>
    <dbReference type="NCBI Taxonomy" id="342002"/>
    <lineage>
        <taxon>Bacteria</taxon>
        <taxon>Bacillati</taxon>
        <taxon>Actinomycetota</taxon>
        <taxon>Actinomycetes</taxon>
        <taxon>Mycobacteriales</taxon>
        <taxon>Mycobacteriaceae</taxon>
        <taxon>Mycolicibacter</taxon>
    </lineage>
</organism>
<dbReference type="GO" id="GO:0030976">
    <property type="term" value="F:thiamine pyrophosphate binding"/>
    <property type="evidence" value="ECO:0007669"/>
    <property type="project" value="InterPro"/>
</dbReference>
<feature type="domain" description="Thiamine pyrophosphate enzyme central" evidence="13">
    <location>
        <begin position="203"/>
        <end position="317"/>
    </location>
</feature>
<evidence type="ECO:0000259" key="15">
    <source>
        <dbReference type="Pfam" id="PF02776"/>
    </source>
</evidence>
<evidence type="ECO:0000313" key="16">
    <source>
        <dbReference type="EMBL" id="TXI59461.1"/>
    </source>
</evidence>
<gene>
    <name evidence="16" type="ORF">E6Q54_03460</name>
</gene>
<evidence type="ECO:0000256" key="12">
    <source>
        <dbReference type="RuleBase" id="RU362132"/>
    </source>
</evidence>
<dbReference type="PANTHER" id="PTHR43452">
    <property type="entry name" value="PYRUVATE DECARBOXYLASE"/>
    <property type="match status" value="1"/>
</dbReference>
<comment type="cofactor">
    <cofactor evidence="1">
        <name>a metal cation</name>
        <dbReference type="ChEBI" id="CHEBI:25213"/>
    </cofactor>
</comment>
<name>A0A5C7YD24_9MYCO</name>
<feature type="binding site" evidence="11">
    <location>
        <position position="439"/>
    </location>
    <ligand>
        <name>Mg(2+)</name>
        <dbReference type="ChEBI" id="CHEBI:18420"/>
    </ligand>
</feature>
<dbReference type="InterPro" id="IPR029061">
    <property type="entry name" value="THDP-binding"/>
</dbReference>
<feature type="domain" description="Thiamine pyrophosphate enzyme TPP-binding" evidence="14">
    <location>
        <begin position="408"/>
        <end position="531"/>
    </location>
</feature>
<evidence type="ECO:0000256" key="8">
    <source>
        <dbReference type="ARBA" id="ARBA00022842"/>
    </source>
</evidence>
<dbReference type="InterPro" id="IPR012000">
    <property type="entry name" value="Thiamin_PyroP_enz_cen_dom"/>
</dbReference>
<feature type="domain" description="Thiamine pyrophosphate enzyme N-terminal TPP-binding" evidence="15">
    <location>
        <begin position="5"/>
        <end position="113"/>
    </location>
</feature>
<reference evidence="16 17" key="1">
    <citation type="submission" date="2018-09" db="EMBL/GenBank/DDBJ databases">
        <title>Metagenome Assembled Genomes from an Advanced Water Purification Facility.</title>
        <authorList>
            <person name="Stamps B.W."/>
            <person name="Spear J.R."/>
        </authorList>
    </citation>
    <scope>NUCLEOTIDE SEQUENCE [LARGE SCALE GENOMIC DNA]</scope>
    <source>
        <strain evidence="16">Bin_29_2</strain>
    </source>
</reference>
<dbReference type="RefSeq" id="WP_276759141.1">
    <property type="nucleotide sequence ID" value="NZ_SSGD01000014.1"/>
</dbReference>
<comment type="similarity">
    <text evidence="4 12">Belongs to the TPP enzyme family.</text>
</comment>
<evidence type="ECO:0000256" key="5">
    <source>
        <dbReference type="ARBA" id="ARBA00020054"/>
    </source>
</evidence>
<keyword evidence="6 11" id="KW-0479">Metal-binding</keyword>
<dbReference type="SUPFAM" id="SSF52467">
    <property type="entry name" value="DHS-like NAD/FAD-binding domain"/>
    <property type="match status" value="1"/>
</dbReference>
<proteinExistence type="inferred from homology"/>
<evidence type="ECO:0000256" key="11">
    <source>
        <dbReference type="PIRSR" id="PIRSR036565-2"/>
    </source>
</evidence>
<evidence type="ECO:0000256" key="6">
    <source>
        <dbReference type="ARBA" id="ARBA00022723"/>
    </source>
</evidence>
<dbReference type="InterPro" id="IPR029035">
    <property type="entry name" value="DHS-like_NAD/FAD-binding_dom"/>
</dbReference>
<dbReference type="GO" id="GO:0005829">
    <property type="term" value="C:cytosol"/>
    <property type="evidence" value="ECO:0007669"/>
    <property type="project" value="TreeGrafter"/>
</dbReference>
<dbReference type="Pfam" id="PF02776">
    <property type="entry name" value="TPP_enzyme_N"/>
    <property type="match status" value="1"/>
</dbReference>
<evidence type="ECO:0000256" key="10">
    <source>
        <dbReference type="ARBA" id="ARBA00023239"/>
    </source>
</evidence>
<evidence type="ECO:0000256" key="3">
    <source>
        <dbReference type="ARBA" id="ARBA00002938"/>
    </source>
</evidence>
<keyword evidence="8 11" id="KW-0460">Magnesium</keyword>
<dbReference type="CDD" id="cd02005">
    <property type="entry name" value="TPP_PDC_IPDC"/>
    <property type="match status" value="1"/>
</dbReference>
<evidence type="ECO:0000256" key="2">
    <source>
        <dbReference type="ARBA" id="ARBA00001964"/>
    </source>
</evidence>
<dbReference type="Pfam" id="PF00205">
    <property type="entry name" value="TPP_enzyme_M"/>
    <property type="match status" value="1"/>
</dbReference>
<dbReference type="AlphaFoldDB" id="A0A5C7YD24"/>
<accession>A0A5C7YD24</accession>
<dbReference type="CDD" id="cd07038">
    <property type="entry name" value="TPP_PYR_PDC_IPDC_like"/>
    <property type="match status" value="1"/>
</dbReference>
<dbReference type="GO" id="GO:0000949">
    <property type="term" value="P:aromatic amino acid family catabolic process to alcohol via Ehrlich pathway"/>
    <property type="evidence" value="ECO:0007669"/>
    <property type="project" value="TreeGrafter"/>
</dbReference>